<keyword evidence="1" id="KW-0520">NAD</keyword>
<dbReference type="CDD" id="cd02148">
    <property type="entry name" value="RutE-like"/>
    <property type="match status" value="1"/>
</dbReference>
<evidence type="ECO:0000313" key="3">
    <source>
        <dbReference type="EMBL" id="MBV6320241.1"/>
    </source>
</evidence>
<dbReference type="InterPro" id="IPR029479">
    <property type="entry name" value="Nitroreductase"/>
</dbReference>
<dbReference type="GO" id="GO:0016491">
    <property type="term" value="F:oxidoreductase activity"/>
    <property type="evidence" value="ECO:0007669"/>
    <property type="project" value="UniProtKB-UniRule"/>
</dbReference>
<comment type="cofactor">
    <cofactor evidence="1">
        <name>FMN</name>
        <dbReference type="ChEBI" id="CHEBI:58210"/>
    </cofactor>
</comment>
<dbReference type="EMBL" id="JAHTGR010000002">
    <property type="protein sequence ID" value="MBV6320241.1"/>
    <property type="molecule type" value="Genomic_DNA"/>
</dbReference>
<keyword evidence="1" id="KW-0288">FMN</keyword>
<feature type="domain" description="Nitroreductase" evidence="2">
    <location>
        <begin position="23"/>
        <end position="156"/>
    </location>
</feature>
<dbReference type="InterPro" id="IPR023936">
    <property type="entry name" value="RutE-like"/>
</dbReference>
<dbReference type="PANTHER" id="PTHR43543">
    <property type="entry name" value="MALONIC SEMIALDEHYDE REDUCTASE RUTE-RELATED"/>
    <property type="match status" value="1"/>
</dbReference>
<dbReference type="InterPro" id="IPR050461">
    <property type="entry name" value="Nitroreductase_HadB/RutE"/>
</dbReference>
<name>A0AA41H9U8_9BURK</name>
<dbReference type="HAMAP" id="MF_01204">
    <property type="entry name" value="Oxidoreductase_RutE_HadB"/>
    <property type="match status" value="1"/>
</dbReference>
<comment type="similarity">
    <text evidence="1">Belongs to the nitroreductase family. HadB/RutE subfamily.</text>
</comment>
<dbReference type="PANTHER" id="PTHR43543:SF1">
    <property type="entry name" value="MALONIC SEMIALDEHYDE REDUCTASE RUTE-RELATED"/>
    <property type="match status" value="1"/>
</dbReference>
<dbReference type="Pfam" id="PF00881">
    <property type="entry name" value="Nitroreductase"/>
    <property type="match status" value="1"/>
</dbReference>
<organism evidence="3 4">
    <name type="scientific">Duganella violaceipulchra</name>
    <dbReference type="NCBI Taxonomy" id="2849652"/>
    <lineage>
        <taxon>Bacteria</taxon>
        <taxon>Pseudomonadati</taxon>
        <taxon>Pseudomonadota</taxon>
        <taxon>Betaproteobacteria</taxon>
        <taxon>Burkholderiales</taxon>
        <taxon>Oxalobacteraceae</taxon>
        <taxon>Telluria group</taxon>
        <taxon>Duganella</taxon>
    </lineage>
</organism>
<keyword evidence="1" id="KW-0285">Flavoprotein</keyword>
<dbReference type="EC" id="1.-.-.-" evidence="1"/>
<reference evidence="3" key="1">
    <citation type="submission" date="2021-07" db="EMBL/GenBank/DDBJ databases">
        <title>Characterization of violacein-producing bacteria and related species.</title>
        <authorList>
            <person name="Wilson H.S."/>
            <person name="De Leon M.E."/>
        </authorList>
    </citation>
    <scope>NUCLEOTIDE SEQUENCE</scope>
    <source>
        <strain evidence="3">HSC-15S17</strain>
    </source>
</reference>
<dbReference type="AlphaFoldDB" id="A0AA41H9U8"/>
<proteinExistence type="inferred from homology"/>
<evidence type="ECO:0000313" key="4">
    <source>
        <dbReference type="Proteomes" id="UP001155901"/>
    </source>
</evidence>
<gene>
    <name evidence="3" type="ORF">KVP70_04775</name>
</gene>
<protein>
    <recommendedName>
        <fullName evidence="1">Putative NADH dehydrogenase/NAD(P)H nitroreductase KVP70_04775</fullName>
        <ecNumber evidence="1">1.-.-.-</ecNumber>
    </recommendedName>
</protein>
<evidence type="ECO:0000259" key="2">
    <source>
        <dbReference type="Pfam" id="PF00881"/>
    </source>
</evidence>
<evidence type="ECO:0000256" key="1">
    <source>
        <dbReference type="HAMAP-Rule" id="MF_01204"/>
    </source>
</evidence>
<keyword evidence="1" id="KW-0521">NADP</keyword>
<dbReference type="NCBIfam" id="NF003768">
    <property type="entry name" value="PRK05365.1"/>
    <property type="match status" value="1"/>
</dbReference>
<sequence length="194" mass="20959">MMLNQTALDTLFYNARTHNGWLDRAVSDAQLELLYDLMKWAPTSANGSPARLVFVRSPEAKARLLPALSAGNADKTMAAPVTVIVGMDMEFYEKLPQLSPAVDARSWFAGNDAAIQATAFRNASLQGGYLILAARAIGLDCGPMSGFDHARVDQAFFAGSALKSNFLCNLGYGDVAKLRPRAPRLAFDEACRIA</sequence>
<accession>A0AA41H9U8</accession>
<keyword evidence="1 3" id="KW-0560">Oxidoreductase</keyword>
<comment type="caution">
    <text evidence="3">The sequence shown here is derived from an EMBL/GenBank/DDBJ whole genome shotgun (WGS) entry which is preliminary data.</text>
</comment>
<dbReference type="Proteomes" id="UP001155901">
    <property type="component" value="Unassembled WGS sequence"/>
</dbReference>